<dbReference type="Pfam" id="PF14559">
    <property type="entry name" value="TPR_19"/>
    <property type="match status" value="1"/>
</dbReference>
<keyword evidence="1" id="KW-0802">TPR repeat</keyword>
<feature type="repeat" description="TPR" evidence="1">
    <location>
        <begin position="44"/>
        <end position="77"/>
    </location>
</feature>
<dbReference type="RefSeq" id="WP_002700904.1">
    <property type="nucleotide sequence ID" value="NZ_AAWS01000034.1"/>
</dbReference>
<gene>
    <name evidence="3" type="ORF">M23134_07001</name>
</gene>
<dbReference type="PROSITE" id="PS50005">
    <property type="entry name" value="TPR"/>
    <property type="match status" value="2"/>
</dbReference>
<keyword evidence="2" id="KW-0812">Transmembrane</keyword>
<sequence length="194" mass="23095">MTWYQLLLTFAALIFFLGIYFIIPTVYIGIRLMLGHHITNTMRENEEYKRGIELVDQERYQEALRFFDAVLSHHPKSAVAWAHKAWCNFAMDNLHEAMYNCDKAINYDYSLSDCYLIKGKALFALEEYQLAHEEFAKAVWHFKDKAVPYRLKGRCNYHLGNYDEAKVDFQRAIRYHDEDANYLLHKMENEQDAF</sequence>
<feature type="transmembrane region" description="Helical" evidence="2">
    <location>
        <begin position="6"/>
        <end position="30"/>
    </location>
</feature>
<dbReference type="PANTHER" id="PTHR44749">
    <property type="entry name" value="SUPPRESSOR OF RPS4-RLD 1"/>
    <property type="match status" value="1"/>
</dbReference>
<accession>A1ZT16</accession>
<dbReference type="SUPFAM" id="SSF48452">
    <property type="entry name" value="TPR-like"/>
    <property type="match status" value="1"/>
</dbReference>
<evidence type="ECO:0000256" key="2">
    <source>
        <dbReference type="SAM" id="Phobius"/>
    </source>
</evidence>
<dbReference type="Pfam" id="PF13181">
    <property type="entry name" value="TPR_8"/>
    <property type="match status" value="1"/>
</dbReference>
<dbReference type="Proteomes" id="UP000004095">
    <property type="component" value="Unassembled WGS sequence"/>
</dbReference>
<dbReference type="InterPro" id="IPR044650">
    <property type="entry name" value="SRFR1-like"/>
</dbReference>
<name>A1ZT16_MICM2</name>
<evidence type="ECO:0000313" key="4">
    <source>
        <dbReference type="Proteomes" id="UP000004095"/>
    </source>
</evidence>
<dbReference type="AlphaFoldDB" id="A1ZT16"/>
<dbReference type="eggNOG" id="COG0457">
    <property type="taxonomic scope" value="Bacteria"/>
</dbReference>
<proteinExistence type="predicted"/>
<keyword evidence="4" id="KW-1185">Reference proteome</keyword>
<comment type="caution">
    <text evidence="3">The sequence shown here is derived from an EMBL/GenBank/DDBJ whole genome shotgun (WGS) entry which is preliminary data.</text>
</comment>
<evidence type="ECO:0000313" key="3">
    <source>
        <dbReference type="EMBL" id="EAY26406.1"/>
    </source>
</evidence>
<organism evidence="3 4">
    <name type="scientific">Microscilla marina ATCC 23134</name>
    <dbReference type="NCBI Taxonomy" id="313606"/>
    <lineage>
        <taxon>Bacteria</taxon>
        <taxon>Pseudomonadati</taxon>
        <taxon>Bacteroidota</taxon>
        <taxon>Cytophagia</taxon>
        <taxon>Cytophagales</taxon>
        <taxon>Microscillaceae</taxon>
        <taxon>Microscilla</taxon>
    </lineage>
</organism>
<keyword evidence="2" id="KW-0472">Membrane</keyword>
<dbReference type="GO" id="GO:0045892">
    <property type="term" value="P:negative regulation of DNA-templated transcription"/>
    <property type="evidence" value="ECO:0007669"/>
    <property type="project" value="InterPro"/>
</dbReference>
<evidence type="ECO:0000256" key="1">
    <source>
        <dbReference type="PROSITE-ProRule" id="PRU00339"/>
    </source>
</evidence>
<dbReference type="Gene3D" id="1.25.40.10">
    <property type="entry name" value="Tetratricopeptide repeat domain"/>
    <property type="match status" value="2"/>
</dbReference>
<protein>
    <submittedName>
        <fullName evidence="3">Conserved TPR domain protein, putative</fullName>
    </submittedName>
</protein>
<dbReference type="OrthoDB" id="948309at2"/>
<feature type="repeat" description="TPR" evidence="1">
    <location>
        <begin position="146"/>
        <end position="179"/>
    </location>
</feature>
<keyword evidence="2" id="KW-1133">Transmembrane helix</keyword>
<dbReference type="SMART" id="SM00028">
    <property type="entry name" value="TPR"/>
    <property type="match status" value="4"/>
</dbReference>
<dbReference type="InterPro" id="IPR019734">
    <property type="entry name" value="TPR_rpt"/>
</dbReference>
<dbReference type="EMBL" id="AAWS01000034">
    <property type="protein sequence ID" value="EAY26406.1"/>
    <property type="molecule type" value="Genomic_DNA"/>
</dbReference>
<reference evidence="3 4" key="1">
    <citation type="submission" date="2007-01" db="EMBL/GenBank/DDBJ databases">
        <authorList>
            <person name="Haygood M."/>
            <person name="Podell S."/>
            <person name="Anderson C."/>
            <person name="Hopkinson B."/>
            <person name="Roe K."/>
            <person name="Barbeau K."/>
            <person name="Gaasterland T."/>
            <person name="Ferriera S."/>
            <person name="Johnson J."/>
            <person name="Kravitz S."/>
            <person name="Beeson K."/>
            <person name="Sutton G."/>
            <person name="Rogers Y.-H."/>
            <person name="Friedman R."/>
            <person name="Frazier M."/>
            <person name="Venter J.C."/>
        </authorList>
    </citation>
    <scope>NUCLEOTIDE SEQUENCE [LARGE SCALE GENOMIC DNA]</scope>
    <source>
        <strain evidence="3 4">ATCC 23134</strain>
    </source>
</reference>
<dbReference type="PANTHER" id="PTHR44749:SF1">
    <property type="entry name" value="TETRATRICOPEPTIDE-LIKE HELICAL DOMAIN-CONTAINING PROTEIN"/>
    <property type="match status" value="1"/>
</dbReference>
<dbReference type="InterPro" id="IPR011990">
    <property type="entry name" value="TPR-like_helical_dom_sf"/>
</dbReference>